<keyword evidence="5 7" id="KW-0472">Membrane</keyword>
<gene>
    <name evidence="9" type="ORF">DSLASN_13150</name>
</gene>
<feature type="transmembrane region" description="Helical" evidence="7">
    <location>
        <begin position="314"/>
        <end position="341"/>
    </location>
</feature>
<dbReference type="InterPro" id="IPR050545">
    <property type="entry name" value="Mycobact_MmpL"/>
</dbReference>
<evidence type="ECO:0000256" key="6">
    <source>
        <dbReference type="SAM" id="MobiDB-lite"/>
    </source>
</evidence>
<feature type="transmembrane region" description="Helical" evidence="7">
    <location>
        <begin position="658"/>
        <end position="676"/>
    </location>
</feature>
<evidence type="ECO:0000256" key="7">
    <source>
        <dbReference type="SAM" id="Phobius"/>
    </source>
</evidence>
<feature type="transmembrane region" description="Helical" evidence="7">
    <location>
        <begin position="288"/>
        <end position="308"/>
    </location>
</feature>
<name>A0ABN6F1L9_9BACT</name>
<evidence type="ECO:0000256" key="2">
    <source>
        <dbReference type="ARBA" id="ARBA00022475"/>
    </source>
</evidence>
<evidence type="ECO:0000256" key="1">
    <source>
        <dbReference type="ARBA" id="ARBA00004651"/>
    </source>
</evidence>
<evidence type="ECO:0000313" key="10">
    <source>
        <dbReference type="Proteomes" id="UP001320148"/>
    </source>
</evidence>
<keyword evidence="10" id="KW-1185">Reference proteome</keyword>
<evidence type="ECO:0000256" key="5">
    <source>
        <dbReference type="ARBA" id="ARBA00023136"/>
    </source>
</evidence>
<dbReference type="InterPro" id="IPR000731">
    <property type="entry name" value="SSD"/>
</dbReference>
<reference evidence="9 10" key="1">
    <citation type="submission" date="2021-02" db="EMBL/GenBank/DDBJ databases">
        <title>Complete genome of Desulfoluna sp. strain ASN36.</title>
        <authorList>
            <person name="Takahashi A."/>
            <person name="Kojima H."/>
            <person name="Fukui M."/>
        </authorList>
    </citation>
    <scope>NUCLEOTIDE SEQUENCE [LARGE SCALE GENOMIC DNA]</scope>
    <source>
        <strain evidence="9 10">ASN36</strain>
    </source>
</reference>
<feature type="domain" description="SSD" evidence="8">
    <location>
        <begin position="291"/>
        <end position="413"/>
    </location>
</feature>
<feature type="transmembrane region" description="Helical" evidence="7">
    <location>
        <begin position="385"/>
        <end position="411"/>
    </location>
</feature>
<feature type="transmembrane region" description="Helical" evidence="7">
    <location>
        <begin position="780"/>
        <end position="806"/>
    </location>
</feature>
<evidence type="ECO:0000256" key="3">
    <source>
        <dbReference type="ARBA" id="ARBA00022692"/>
    </source>
</evidence>
<dbReference type="InterPro" id="IPR004869">
    <property type="entry name" value="MMPL_dom"/>
</dbReference>
<evidence type="ECO:0000256" key="4">
    <source>
        <dbReference type="ARBA" id="ARBA00022989"/>
    </source>
</evidence>
<feature type="transmembrane region" description="Helical" evidence="7">
    <location>
        <begin position="262"/>
        <end position="281"/>
    </location>
</feature>
<dbReference type="Gene3D" id="1.20.1640.10">
    <property type="entry name" value="Multidrug efflux transporter AcrB transmembrane domain"/>
    <property type="match status" value="2"/>
</dbReference>
<dbReference type="Proteomes" id="UP001320148">
    <property type="component" value="Chromosome"/>
</dbReference>
<accession>A0ABN6F1L9</accession>
<dbReference type="PANTHER" id="PTHR33406:SF12">
    <property type="entry name" value="BLR2997 PROTEIN"/>
    <property type="match status" value="1"/>
</dbReference>
<dbReference type="PRINTS" id="PR00702">
    <property type="entry name" value="ACRIFLAVINRP"/>
</dbReference>
<keyword evidence="2" id="KW-1003">Cell membrane</keyword>
<feature type="region of interest" description="Disordered" evidence="6">
    <location>
        <begin position="819"/>
        <end position="838"/>
    </location>
</feature>
<dbReference type="PANTHER" id="PTHR33406">
    <property type="entry name" value="MEMBRANE PROTEIN MJ1562-RELATED"/>
    <property type="match status" value="1"/>
</dbReference>
<feature type="transmembrane region" description="Helical" evidence="7">
    <location>
        <begin position="753"/>
        <end position="774"/>
    </location>
</feature>
<proteinExistence type="predicted"/>
<dbReference type="Pfam" id="PF03176">
    <property type="entry name" value="MMPL"/>
    <property type="match status" value="2"/>
</dbReference>
<comment type="subcellular location">
    <subcellularLocation>
        <location evidence="1">Cell membrane</location>
        <topology evidence="1">Multi-pass membrane protein</topology>
    </subcellularLocation>
</comment>
<dbReference type="SUPFAM" id="SSF82866">
    <property type="entry name" value="Multidrug efflux transporter AcrB transmembrane domain"/>
    <property type="match status" value="2"/>
</dbReference>
<organism evidence="9 10">
    <name type="scientific">Desulfoluna limicola</name>
    <dbReference type="NCBI Taxonomy" id="2810562"/>
    <lineage>
        <taxon>Bacteria</taxon>
        <taxon>Pseudomonadati</taxon>
        <taxon>Thermodesulfobacteriota</taxon>
        <taxon>Desulfobacteria</taxon>
        <taxon>Desulfobacterales</taxon>
        <taxon>Desulfolunaceae</taxon>
        <taxon>Desulfoluna</taxon>
    </lineage>
</organism>
<dbReference type="PROSITE" id="PS50156">
    <property type="entry name" value="SSD"/>
    <property type="match status" value="2"/>
</dbReference>
<evidence type="ECO:0000313" key="9">
    <source>
        <dbReference type="EMBL" id="BCS95683.1"/>
    </source>
</evidence>
<dbReference type="InterPro" id="IPR001036">
    <property type="entry name" value="Acrflvin-R"/>
</dbReference>
<feature type="domain" description="SSD" evidence="8">
    <location>
        <begin position="633"/>
        <end position="805"/>
    </location>
</feature>
<dbReference type="EMBL" id="AP024488">
    <property type="protein sequence ID" value="BCS95683.1"/>
    <property type="molecule type" value="Genomic_DNA"/>
</dbReference>
<keyword evidence="3 7" id="KW-0812">Transmembrane</keyword>
<protein>
    <recommendedName>
        <fullName evidence="8">SSD domain-containing protein</fullName>
    </recommendedName>
</protein>
<keyword evidence="4 7" id="KW-1133">Transmembrane helix</keyword>
<evidence type="ECO:0000259" key="8">
    <source>
        <dbReference type="PROSITE" id="PS50156"/>
    </source>
</evidence>
<dbReference type="RefSeq" id="WP_236891965.1">
    <property type="nucleotide sequence ID" value="NZ_AP024488.1"/>
</dbReference>
<sequence length="838" mass="92535">MAVVACFLVVTVMLGAGAGRIMMDNSLDSFFRESDPVKKEYDKFKAVFGGDEYVYIVYKAKDGDIFSGQSLHALKVFYDEIANYRLRLSPEESSPFDHIVEIKSLINIKYLEASGDTLYSRAFIGDDLPETAEARERLRAKALNHPDYPFLYLSEDSAYGGILLRTDYNSEIDTGGGDLTTSVTASGFDEDDLFGDESEGVTYFQSPEEMTFIKTEMTEYPFLISALNDLMEKKEIGDALEFHPVGKPVLMDFFSEAVLKDLGRIMGFVMVLVLVSLWVLFRSLSAVFWPVAIIVATLVWVTGLIGWSGVTMSIMFQIIVFLILSAGVADSVHLMSGYLFFRHRDLDHKRALNAVMKKSGLACFLTSVTTAVGLMSLTLVPIKPIAVFGIFSAIGVLVAFFLTVCLMPLMLDLWNPVAKNETVKTHLVQRCIGKIEHIGHGHAGTVIAVFSLLSVILLGGLMTLRIDSDEVEVLKNGFPLRASYNLVNTCMGGTSNLEISLDFKEEHALKDPAVLNKMDSLQSFMEAAEGAKVVKTYSLVNVVKDSFKALNNGDQGFYTIPQDPAVLSQTLFLFSNANPKDRRRVVTDDYSKARIGIHSRTTASVESLVFKETVEQFIDQHFMEVKKKYPGTEITLTGNMVLLAVMLDYISWSQIKSFGLTLVVISVILFLVFGNIKAGTIAIIPNVFPILTTFGLMGFLGIPLDMDTLLIAPVIIGLAVDDTIHFLTHYRLELDKTGDLKQSVVHAIRESGQAICFTSLILAAGFSMFILSFHNGLSHFGIFSAVAIMTAFVADIILLPALCTFFNVDFNEEPVRAPQEAHSPFESKHRIKAASGQK</sequence>
<feature type="transmembrane region" description="Helical" evidence="7">
    <location>
        <begin position="683"/>
        <end position="704"/>
    </location>
</feature>
<feature type="transmembrane region" description="Helical" evidence="7">
    <location>
        <begin position="361"/>
        <end position="379"/>
    </location>
</feature>